<proteinExistence type="predicted"/>
<dbReference type="EMBL" id="JAHYIQ010000007">
    <property type="protein sequence ID" value="KAK1130756.1"/>
    <property type="molecule type" value="Genomic_DNA"/>
</dbReference>
<sequence length="153" mass="17054">MCQLIMRNHWPTDSPNRTTKPLETWNVSRGNSIFKSNSLDTELSDAKLSANSDSEFGLASSITKIGNKDPRIIPNNNRNGASGKGVNVQVVTDERVSELELGRQTENHQRDGQVPRKATARTRRCVWQFVKSSLTFRGKVEETVSHGRGNMAT</sequence>
<comment type="caution">
    <text evidence="2">The sequence shown here is derived from an EMBL/GenBank/DDBJ whole genome shotgun (WGS) entry which is preliminary data.</text>
</comment>
<name>A0AA40G450_9HYME</name>
<dbReference type="Proteomes" id="UP001177670">
    <property type="component" value="Unassembled WGS sequence"/>
</dbReference>
<dbReference type="AlphaFoldDB" id="A0AA40G450"/>
<keyword evidence="3" id="KW-1185">Reference proteome</keyword>
<gene>
    <name evidence="2" type="ORF">K0M31_018866</name>
</gene>
<organism evidence="2 3">
    <name type="scientific">Melipona bicolor</name>
    <dbReference type="NCBI Taxonomy" id="60889"/>
    <lineage>
        <taxon>Eukaryota</taxon>
        <taxon>Metazoa</taxon>
        <taxon>Ecdysozoa</taxon>
        <taxon>Arthropoda</taxon>
        <taxon>Hexapoda</taxon>
        <taxon>Insecta</taxon>
        <taxon>Pterygota</taxon>
        <taxon>Neoptera</taxon>
        <taxon>Endopterygota</taxon>
        <taxon>Hymenoptera</taxon>
        <taxon>Apocrita</taxon>
        <taxon>Aculeata</taxon>
        <taxon>Apoidea</taxon>
        <taxon>Anthophila</taxon>
        <taxon>Apidae</taxon>
        <taxon>Melipona</taxon>
    </lineage>
</organism>
<evidence type="ECO:0000313" key="3">
    <source>
        <dbReference type="Proteomes" id="UP001177670"/>
    </source>
</evidence>
<evidence type="ECO:0000256" key="1">
    <source>
        <dbReference type="SAM" id="MobiDB-lite"/>
    </source>
</evidence>
<reference evidence="2" key="1">
    <citation type="submission" date="2021-10" db="EMBL/GenBank/DDBJ databases">
        <title>Melipona bicolor Genome sequencing and assembly.</title>
        <authorList>
            <person name="Araujo N.S."/>
            <person name="Arias M.C."/>
        </authorList>
    </citation>
    <scope>NUCLEOTIDE SEQUENCE</scope>
    <source>
        <strain evidence="2">USP_2M_L1-L4_2017</strain>
        <tissue evidence="2">Whole body</tissue>
    </source>
</reference>
<accession>A0AA40G450</accession>
<protein>
    <submittedName>
        <fullName evidence="2">Uncharacterized protein</fullName>
    </submittedName>
</protein>
<evidence type="ECO:0000313" key="2">
    <source>
        <dbReference type="EMBL" id="KAK1130756.1"/>
    </source>
</evidence>
<feature type="region of interest" description="Disordered" evidence="1">
    <location>
        <begin position="66"/>
        <end position="85"/>
    </location>
</feature>